<dbReference type="InterPro" id="IPR005162">
    <property type="entry name" value="Retrotrans_gag_dom"/>
</dbReference>
<dbReference type="AlphaFoldDB" id="A0A7J9CZ24"/>
<evidence type="ECO:0000259" key="1">
    <source>
        <dbReference type="Pfam" id="PF03732"/>
    </source>
</evidence>
<dbReference type="Proteomes" id="UP000593579">
    <property type="component" value="Unassembled WGS sequence"/>
</dbReference>
<dbReference type="EMBL" id="JABEZY010257663">
    <property type="protein sequence ID" value="MBA0753712.1"/>
    <property type="molecule type" value="Genomic_DNA"/>
</dbReference>
<accession>A0A7J9CZ24</accession>
<organism evidence="2 3">
    <name type="scientific">Gossypium gossypioides</name>
    <name type="common">Mexican cotton</name>
    <name type="synonym">Selera gossypioides</name>
    <dbReference type="NCBI Taxonomy" id="34282"/>
    <lineage>
        <taxon>Eukaryota</taxon>
        <taxon>Viridiplantae</taxon>
        <taxon>Streptophyta</taxon>
        <taxon>Embryophyta</taxon>
        <taxon>Tracheophyta</taxon>
        <taxon>Spermatophyta</taxon>
        <taxon>Magnoliopsida</taxon>
        <taxon>eudicotyledons</taxon>
        <taxon>Gunneridae</taxon>
        <taxon>Pentapetalae</taxon>
        <taxon>rosids</taxon>
        <taxon>malvids</taxon>
        <taxon>Malvales</taxon>
        <taxon>Malvaceae</taxon>
        <taxon>Malvoideae</taxon>
        <taxon>Gossypium</taxon>
    </lineage>
</organism>
<comment type="caution">
    <text evidence="2">The sequence shown here is derived from an EMBL/GenBank/DDBJ whole genome shotgun (WGS) entry which is preliminary data.</text>
</comment>
<name>A0A7J9CZ24_GOSGO</name>
<feature type="domain" description="Retrotransposon gag" evidence="1">
    <location>
        <begin position="48"/>
        <end position="93"/>
    </location>
</feature>
<protein>
    <recommendedName>
        <fullName evidence="1">Retrotransposon gag domain-containing protein</fullName>
    </recommendedName>
</protein>
<dbReference type="OrthoDB" id="912717at2759"/>
<sequence>MTERNIALEAMVMVDIPKTKELAGTRSCNVENFLWRMKQYFPAKGIIDNAIKIKTWEEFQYELKGQFYPEYVKKEAREKLRRLTQRGTIGEYV</sequence>
<gene>
    <name evidence="2" type="ORF">Gogos_022023</name>
</gene>
<proteinExistence type="predicted"/>
<reference evidence="2 3" key="1">
    <citation type="journal article" date="2019" name="Genome Biol. Evol.">
        <title>Insights into the evolution of the New World diploid cottons (Gossypium, subgenus Houzingenia) based on genome sequencing.</title>
        <authorList>
            <person name="Grover C.E."/>
            <person name="Arick M.A. 2nd"/>
            <person name="Thrash A."/>
            <person name="Conover J.L."/>
            <person name="Sanders W.S."/>
            <person name="Peterson D.G."/>
            <person name="Frelichowski J.E."/>
            <person name="Scheffler J.A."/>
            <person name="Scheffler B.E."/>
            <person name="Wendel J.F."/>
        </authorList>
    </citation>
    <scope>NUCLEOTIDE SEQUENCE [LARGE SCALE GENOMIC DNA]</scope>
    <source>
        <strain evidence="2">5</strain>
        <tissue evidence="2">Leaf</tissue>
    </source>
</reference>
<dbReference type="Pfam" id="PF03732">
    <property type="entry name" value="Retrotrans_gag"/>
    <property type="match status" value="1"/>
</dbReference>
<evidence type="ECO:0000313" key="2">
    <source>
        <dbReference type="EMBL" id="MBA0753712.1"/>
    </source>
</evidence>
<keyword evidence="3" id="KW-1185">Reference proteome</keyword>
<evidence type="ECO:0000313" key="3">
    <source>
        <dbReference type="Proteomes" id="UP000593579"/>
    </source>
</evidence>